<feature type="transmembrane region" description="Helical" evidence="6">
    <location>
        <begin position="104"/>
        <end position="123"/>
    </location>
</feature>
<organism evidence="7 8">
    <name type="scientific">Corynebacterium kroppenstedtii</name>
    <dbReference type="NCBI Taxonomy" id="161879"/>
    <lineage>
        <taxon>Bacteria</taxon>
        <taxon>Bacillati</taxon>
        <taxon>Actinomycetota</taxon>
        <taxon>Actinomycetes</taxon>
        <taxon>Mycobacteriales</taxon>
        <taxon>Corynebacteriaceae</taxon>
        <taxon>Corynebacterium</taxon>
    </lineage>
</organism>
<keyword evidence="3 6" id="KW-0812">Transmembrane</keyword>
<dbReference type="InterPro" id="IPR002528">
    <property type="entry name" value="MATE_fam"/>
</dbReference>
<gene>
    <name evidence="7" type="ORF">DI525_03225</name>
</gene>
<evidence type="ECO:0000256" key="6">
    <source>
        <dbReference type="SAM" id="Phobius"/>
    </source>
</evidence>
<dbReference type="InterPro" id="IPR044644">
    <property type="entry name" value="DinF-like"/>
</dbReference>
<protein>
    <submittedName>
        <fullName evidence="7">MATE family efflux transporter</fullName>
    </submittedName>
</protein>
<dbReference type="GO" id="GO:0015297">
    <property type="term" value="F:antiporter activity"/>
    <property type="evidence" value="ECO:0007669"/>
    <property type="project" value="InterPro"/>
</dbReference>
<feature type="transmembrane region" description="Helical" evidence="6">
    <location>
        <begin position="282"/>
        <end position="308"/>
    </location>
</feature>
<feature type="transmembrane region" description="Helical" evidence="6">
    <location>
        <begin position="247"/>
        <end position="270"/>
    </location>
</feature>
<keyword evidence="4 6" id="KW-1133">Transmembrane helix</keyword>
<name>A0A2W5SRM2_9CORY</name>
<comment type="subcellular location">
    <subcellularLocation>
        <location evidence="1">Membrane</location>
        <topology evidence="1">Multi-pass membrane protein</topology>
    </subcellularLocation>
</comment>
<feature type="transmembrane region" description="Helical" evidence="6">
    <location>
        <begin position="360"/>
        <end position="381"/>
    </location>
</feature>
<feature type="transmembrane region" description="Helical" evidence="6">
    <location>
        <begin position="388"/>
        <end position="407"/>
    </location>
</feature>
<evidence type="ECO:0000256" key="1">
    <source>
        <dbReference type="ARBA" id="ARBA00004141"/>
    </source>
</evidence>
<evidence type="ECO:0000256" key="4">
    <source>
        <dbReference type="ARBA" id="ARBA00022989"/>
    </source>
</evidence>
<comment type="similarity">
    <text evidence="2">Belongs to the multi antimicrobial extrusion (MATE) (TC 2.A.66.1) family.</text>
</comment>
<feature type="transmembrane region" description="Helical" evidence="6">
    <location>
        <begin position="143"/>
        <end position="164"/>
    </location>
</feature>
<dbReference type="PANTHER" id="PTHR42893">
    <property type="entry name" value="PROTEIN DETOXIFICATION 44, CHLOROPLASTIC-RELATED"/>
    <property type="match status" value="1"/>
</dbReference>
<evidence type="ECO:0000256" key="2">
    <source>
        <dbReference type="ARBA" id="ARBA00010199"/>
    </source>
</evidence>
<dbReference type="NCBIfam" id="TIGR00797">
    <property type="entry name" value="matE"/>
    <property type="match status" value="1"/>
</dbReference>
<dbReference type="RefSeq" id="WP_303734355.1">
    <property type="nucleotide sequence ID" value="NZ_CAKZHK010000009.1"/>
</dbReference>
<feature type="transmembrane region" description="Helical" evidence="6">
    <location>
        <begin position="20"/>
        <end position="44"/>
    </location>
</feature>
<evidence type="ECO:0000256" key="3">
    <source>
        <dbReference type="ARBA" id="ARBA00022692"/>
    </source>
</evidence>
<sequence>MSSDNVDHSVDSGRNGDGVGVWKILSIALPSLGVLAATPIYLLFDTAVVGRLGKTDLAALAAATTILAQVTTQLTFLSYGTTARAGRFYGASRRDKSIQEGVQSTWIAVLVGIALAAVIWVLAPVLTNWLADDPGVGKEATKWLRVASPAVPLTLMTMAGNGWLRAVQNARYPLYFTLAGVGPALVLVPILVIRLGIVGSALANVTGETITSLCFLVCLIRENSKYENSWKPRWPIMKDQLVMGRDLIARSLSFQLSFISAAAVAGRFGAASLAAHQVLLQLWNFLTMVLDSLAIAAQAFVGAALGAGQSTNAKAVGRSIIKWSSLFAVVLAGGMSAGYYWIPRQFTHSESALDAMAGPWWQLVVLVLLGGFVFALDGILLGAGDAIFLRNATLVSALVGFLPLTWISLSQGWGLVGVWWGLITFFLFRLATTTLRFLRGNWARVGAQ</sequence>
<dbReference type="GO" id="GO:0005886">
    <property type="term" value="C:plasma membrane"/>
    <property type="evidence" value="ECO:0007669"/>
    <property type="project" value="TreeGrafter"/>
</dbReference>
<accession>A0A2W5SRM2</accession>
<comment type="caution">
    <text evidence="7">The sequence shown here is derived from an EMBL/GenBank/DDBJ whole genome shotgun (WGS) entry which is preliminary data.</text>
</comment>
<dbReference type="Pfam" id="PF01554">
    <property type="entry name" value="MatE"/>
    <property type="match status" value="2"/>
</dbReference>
<keyword evidence="5 6" id="KW-0472">Membrane</keyword>
<dbReference type="GO" id="GO:0042910">
    <property type="term" value="F:xenobiotic transmembrane transporter activity"/>
    <property type="evidence" value="ECO:0007669"/>
    <property type="project" value="InterPro"/>
</dbReference>
<evidence type="ECO:0000313" key="7">
    <source>
        <dbReference type="EMBL" id="PZR05889.1"/>
    </source>
</evidence>
<feature type="transmembrane region" description="Helical" evidence="6">
    <location>
        <begin position="201"/>
        <end position="220"/>
    </location>
</feature>
<feature type="transmembrane region" description="Helical" evidence="6">
    <location>
        <begin position="320"/>
        <end position="340"/>
    </location>
</feature>
<feature type="transmembrane region" description="Helical" evidence="6">
    <location>
        <begin position="413"/>
        <end position="431"/>
    </location>
</feature>
<dbReference type="CDD" id="cd13136">
    <property type="entry name" value="MATE_DinF_like"/>
    <property type="match status" value="1"/>
</dbReference>
<evidence type="ECO:0000313" key="8">
    <source>
        <dbReference type="Proteomes" id="UP000249432"/>
    </source>
</evidence>
<dbReference type="EMBL" id="QFRA01000004">
    <property type="protein sequence ID" value="PZR05889.1"/>
    <property type="molecule type" value="Genomic_DNA"/>
</dbReference>
<dbReference type="PANTHER" id="PTHR42893:SF46">
    <property type="entry name" value="PROTEIN DETOXIFICATION 44, CHLOROPLASTIC"/>
    <property type="match status" value="1"/>
</dbReference>
<proteinExistence type="inferred from homology"/>
<feature type="transmembrane region" description="Helical" evidence="6">
    <location>
        <begin position="176"/>
        <end position="195"/>
    </location>
</feature>
<dbReference type="AlphaFoldDB" id="A0A2W5SRM2"/>
<reference evidence="7 8" key="1">
    <citation type="submission" date="2017-08" db="EMBL/GenBank/DDBJ databases">
        <title>Infants hospitalized years apart are colonized by the same room-sourced microbial strains.</title>
        <authorList>
            <person name="Brooks B."/>
            <person name="Olm M.R."/>
            <person name="Firek B.A."/>
            <person name="Baker R."/>
            <person name="Thomas B.C."/>
            <person name="Morowitz M.J."/>
            <person name="Banfield J.F."/>
        </authorList>
    </citation>
    <scope>NUCLEOTIDE SEQUENCE [LARGE SCALE GENOMIC DNA]</scope>
    <source>
        <strain evidence="7">S2_003_000_R1_3</strain>
    </source>
</reference>
<dbReference type="Proteomes" id="UP000249432">
    <property type="component" value="Unassembled WGS sequence"/>
</dbReference>
<evidence type="ECO:0000256" key="5">
    <source>
        <dbReference type="ARBA" id="ARBA00023136"/>
    </source>
</evidence>